<dbReference type="InterPro" id="IPR006059">
    <property type="entry name" value="SBP"/>
</dbReference>
<dbReference type="InterPro" id="IPR050490">
    <property type="entry name" value="Bact_solute-bd_prot1"/>
</dbReference>
<dbReference type="PANTHER" id="PTHR43649:SF12">
    <property type="entry name" value="DIACETYLCHITOBIOSE BINDING PROTEIN DASA"/>
    <property type="match status" value="1"/>
</dbReference>
<protein>
    <submittedName>
        <fullName evidence="1">Sugar ABC transporter substrate-binding protein</fullName>
    </submittedName>
</protein>
<name>A0ABX5SYZ2_9MICO</name>
<dbReference type="Pfam" id="PF01547">
    <property type="entry name" value="SBP_bac_1"/>
    <property type="match status" value="1"/>
</dbReference>
<dbReference type="Gene3D" id="3.40.190.10">
    <property type="entry name" value="Periplasmic binding protein-like II"/>
    <property type="match status" value="2"/>
</dbReference>
<dbReference type="EMBL" id="CP038266">
    <property type="protein sequence ID" value="QBR90475.1"/>
    <property type="molecule type" value="Genomic_DNA"/>
</dbReference>
<dbReference type="CDD" id="cd13585">
    <property type="entry name" value="PBP2_TMBP_like"/>
    <property type="match status" value="1"/>
</dbReference>
<sequence length="466" mass="50406">MSAREYDMNRVIRPGKARVFAAAAIATAVAITAAGCSAGESGPQSAADVESFDWKNYEGEELNILLSQHPLAGAIQSNVAQFEEQTGVTVNIETLSENDYMVKLLTELQSQSGSYDVFMTSQPMNYQYAAAGWIEDLQPWVDDDKQTAPDYDFDDFFPALIEAERWDTTDFGGAGEGGLWAIPANEEGYALFYRADILEANGIAVPETIDELIAAAEQLDGIEFEGKTISGFVSRGDKTYPTLNPFSTFAGAYGARDITDGKATVNDEAGVTAVEKWVELMQTAPAAASTYTWYEAQQDFIAGNAAFYIDADHMAPDFEKEGSGIAGKVGYALPPEGPEGRASSLWLWSLGMNAASEHKGAAWQFIQWATSKEQLTAAIAEGNMNPTRISVAESEEMAAATAEWGDYNEVWKTILSDYASWQYAPSATWTEVGDIWATAIQSAVLGQKPVQEALDDAAAKIDDAIK</sequence>
<proteinExistence type="predicted"/>
<organism evidence="1 2">
    <name type="scientific">Microbacterium wangchenii</name>
    <dbReference type="NCBI Taxonomy" id="2541726"/>
    <lineage>
        <taxon>Bacteria</taxon>
        <taxon>Bacillati</taxon>
        <taxon>Actinomycetota</taxon>
        <taxon>Actinomycetes</taxon>
        <taxon>Micrococcales</taxon>
        <taxon>Microbacteriaceae</taxon>
        <taxon>Microbacterium</taxon>
    </lineage>
</organism>
<keyword evidence="2" id="KW-1185">Reference proteome</keyword>
<accession>A0ABX5SYZ2</accession>
<dbReference type="SUPFAM" id="SSF53850">
    <property type="entry name" value="Periplasmic binding protein-like II"/>
    <property type="match status" value="1"/>
</dbReference>
<reference evidence="1 2" key="1">
    <citation type="submission" date="2019-03" db="EMBL/GenBank/DDBJ databases">
        <authorList>
            <person name="Dong K."/>
        </authorList>
    </citation>
    <scope>NUCLEOTIDE SEQUENCE [LARGE SCALE GENOMIC DNA]</scope>
    <source>
        <strain evidence="2">dk512</strain>
    </source>
</reference>
<evidence type="ECO:0000313" key="1">
    <source>
        <dbReference type="EMBL" id="QBR90475.1"/>
    </source>
</evidence>
<gene>
    <name evidence="1" type="ORF">E4K62_18385</name>
</gene>
<dbReference type="PANTHER" id="PTHR43649">
    <property type="entry name" value="ARABINOSE-BINDING PROTEIN-RELATED"/>
    <property type="match status" value="1"/>
</dbReference>
<dbReference type="Proteomes" id="UP000295748">
    <property type="component" value="Chromosome"/>
</dbReference>
<evidence type="ECO:0000313" key="2">
    <source>
        <dbReference type="Proteomes" id="UP000295748"/>
    </source>
</evidence>